<dbReference type="FunFam" id="3.40.50.980:FF:000001">
    <property type="entry name" value="Non-ribosomal peptide synthetase"/>
    <property type="match status" value="1"/>
</dbReference>
<dbReference type="CDD" id="cd05930">
    <property type="entry name" value="A_NRPS"/>
    <property type="match status" value="2"/>
</dbReference>
<feature type="domain" description="Carrier" evidence="4">
    <location>
        <begin position="932"/>
        <end position="1006"/>
    </location>
</feature>
<dbReference type="GO" id="GO:0044550">
    <property type="term" value="P:secondary metabolite biosynthetic process"/>
    <property type="evidence" value="ECO:0007669"/>
    <property type="project" value="TreeGrafter"/>
</dbReference>
<dbReference type="Gene3D" id="1.10.1200.10">
    <property type="entry name" value="ACP-like"/>
    <property type="match status" value="2"/>
</dbReference>
<evidence type="ECO:0000256" key="2">
    <source>
        <dbReference type="ARBA" id="ARBA00022450"/>
    </source>
</evidence>
<dbReference type="FunFam" id="2.30.38.10:FF:000001">
    <property type="entry name" value="Non-ribosomal peptide synthetase PvdI"/>
    <property type="match status" value="1"/>
</dbReference>
<dbReference type="PROSITE" id="PS00455">
    <property type="entry name" value="AMP_BINDING"/>
    <property type="match status" value="2"/>
</dbReference>
<name>A0A7Z0WTJ6_9PSEU</name>
<dbReference type="InterPro" id="IPR045851">
    <property type="entry name" value="AMP-bd_C_sf"/>
</dbReference>
<evidence type="ECO:0000256" key="3">
    <source>
        <dbReference type="ARBA" id="ARBA00022553"/>
    </source>
</evidence>
<reference evidence="5 6" key="1">
    <citation type="submission" date="2016-12" db="EMBL/GenBank/DDBJ databases">
        <title>The draft genome sequence of Actinophytocola xinjiangensis.</title>
        <authorList>
            <person name="Wang W."/>
            <person name="Yuan L."/>
        </authorList>
    </citation>
    <scope>NUCLEOTIDE SEQUENCE [LARGE SCALE GENOMIC DNA]</scope>
    <source>
        <strain evidence="5 6">CGMCC 4.4663</strain>
    </source>
</reference>
<dbReference type="PROSITE" id="PS00012">
    <property type="entry name" value="PHOSPHOPANTETHEINE"/>
    <property type="match status" value="2"/>
</dbReference>
<dbReference type="Pfam" id="PF13193">
    <property type="entry name" value="AMP-binding_C"/>
    <property type="match status" value="2"/>
</dbReference>
<accession>A0A7Z0WTJ6</accession>
<evidence type="ECO:0000313" key="5">
    <source>
        <dbReference type="EMBL" id="OLF14224.1"/>
    </source>
</evidence>
<dbReference type="Gene3D" id="3.30.559.30">
    <property type="entry name" value="Nonribosomal peptide synthetase, condensation domain"/>
    <property type="match status" value="2"/>
</dbReference>
<dbReference type="InterPro" id="IPR020806">
    <property type="entry name" value="PKS_PP-bd"/>
</dbReference>
<dbReference type="GO" id="GO:0043041">
    <property type="term" value="P:amino acid activation for nonribosomal peptide biosynthetic process"/>
    <property type="evidence" value="ECO:0007669"/>
    <property type="project" value="TreeGrafter"/>
</dbReference>
<dbReference type="Gene3D" id="2.30.38.10">
    <property type="entry name" value="Luciferase, Domain 3"/>
    <property type="match status" value="2"/>
</dbReference>
<dbReference type="InterPro" id="IPR025110">
    <property type="entry name" value="AMP-bd_C"/>
</dbReference>
<dbReference type="GO" id="GO:0031177">
    <property type="term" value="F:phosphopantetheine binding"/>
    <property type="evidence" value="ECO:0007669"/>
    <property type="project" value="InterPro"/>
</dbReference>
<dbReference type="SUPFAM" id="SSF52777">
    <property type="entry name" value="CoA-dependent acyltransferases"/>
    <property type="match status" value="4"/>
</dbReference>
<dbReference type="PROSITE" id="PS50075">
    <property type="entry name" value="CARRIER"/>
    <property type="match status" value="2"/>
</dbReference>
<dbReference type="Pfam" id="PF00501">
    <property type="entry name" value="AMP-binding"/>
    <property type="match status" value="2"/>
</dbReference>
<dbReference type="GO" id="GO:0003824">
    <property type="term" value="F:catalytic activity"/>
    <property type="evidence" value="ECO:0007669"/>
    <property type="project" value="InterPro"/>
</dbReference>
<dbReference type="InterPro" id="IPR023213">
    <property type="entry name" value="CAT-like_dom_sf"/>
</dbReference>
<dbReference type="Pfam" id="PF00550">
    <property type="entry name" value="PP-binding"/>
    <property type="match status" value="2"/>
</dbReference>
<keyword evidence="6" id="KW-1185">Reference proteome</keyword>
<keyword evidence="3" id="KW-0597">Phosphoprotein</keyword>
<sequence length="2045" mass="215639">MDDPMNAPALADILPLSPLQEGLLYLSSYQPDGPDAYTVQLAVDLSGDLDPARLRDAVHGLLDRHPNLRACFWFEESDRPVALIPESVTAPWTETDLRGQPDPLARAQRIAAAARADRFALDVPPLFRFHLLRLTDGDHRLLITSHHILLDGWSNALLVRELLALYRDRHLPPPAGRYRDYLEWLDRRDRAASERAWRDALAGATSCTPFSTARRTGTAPDRAALTLDAGPLTALARRARVTLPTVLAAAWLTVLAAYTGTPDVITGQAVAGRPAEVPASGELIGLFLNTVPVRGRLRADEPFTALLRRVRDEQTALLDHQYLDLATVTRVAGVGELFDSLLVVENYPVDEDALAASERGTGLRVERVSGQDGTHYPLMVTAVPGGDTLRLEVRHRIDPATATGVLTRLRAVLTEVATAPDTPVGALGPATGTALTGPVAPVRHPDLTSLLTLATDAVVLVAGPDRLTGRALAARADDLAAELAARGVGPDSVVGLATGYHADLVVALLAVLRAGAAYLPLDLGYPVARLRHMITDARPSLVLTRGPLPAGLGGLAPELDVSMVEFAARPAPPVEVRPEHPAYVVHTSGSTGEPKGVVGTRLGLANRLEWLQRAEPLGPDDLVLAKSSISFLDGSTELLGALVAGAPVVLASTADRTDALALVDLVRTHRPTRVTGVPSLLRTLADHGRDALDSVRLWVSSGEALTEAHVAALSGGGRILNLYGCSEVSGDSLCAPDAGAALSLGTPVGNTVARVLDAWLREVPPGGVGELYLAGAGLARGYLGRPGLTADRFVATAGGARMYRTGDLVRLRHDSTVDHLGRTDEQVKIRGFRVEPAEIESVLGGVAGISAAAVAVHRAPTGPVRLVGYLVTEDGEPFDPAVVRAVAAERLAEHQLPSLLIHLPALPTTPSGKIARRALPEPDLAGLTGTDRPTTDAEATLAALFADALGLPSVGVHDGFADLGGDSLVCIQVVGRARAAGLAISPRDVFEHKTVAALAAVATAPAADVPAADGLAERRARHAALLAEPGVSDVAPATPLQQGMVFLSGYAPGRPDPYAMQLVLRLTGPLDAARLRAAAQRVLDRHSALRAGFRLADGEVVQVFHSGLTVPWAEFPDADVSTVAEAERAAPFDLATPPLVRFALVRLGPDEHRLVITNHHAILDGWSVPLLARALFTAYAGLPDDDTDDTDHYPDYLAWLASRPDSDNAWRAALSGVRGPTLLTDPSAPTTAGEPARLLPLDLPGDLAARLTGLARSTHVTLNTVVQLAWAVVLGRATGTDDVVFGATVSGRAADVPAVGSVVGLLINTVPVRVRLPHTSTVRDALAELQLAQAGLVEHQHAGLADIQRWSGHRTLFDTLLVFESFPVDEDALRAAETAGGLDVEVVEGRSLTHYPLTVTVFPHPRQETGLEIVLEYRPDVLTEDDTRRLATQLTDVLTALATRPDAPLAALPSASAGERELVTAHGTGTIRPPGALLPDLFTDQAARGAHRPAVTCGDRVRTFGELATGANRLARALIARGAGPETVVAVRLDRSVTAMTAMLAVLLSGAAYLPVDPALPDERTAVVLADANPVVVITDGAVPGDRTVLDPEAAVVAATRADPVTDADRRVPLRPEHPAYVIYTSGSTGVPKGVVVPHRAIANLFASHRRALYEPLRRRTGRDRLNVAHVWPFAFDAAWQPQLWLFDGHTVHVLPDDERGDPAALATVIAARDIDFVEVPPAMLDPLADLGALAGLPMIGFGGDAVGDAQWRRLAATDGLAAVNLYGPTETTVDTLAAWTTASDRPVIGRPVDNARVYLLDATLNPVPPGVVGELYVAGAGVARGYLGAPAHTAQRFVADPFTPGQRLYRTGDLARWTARGDVDYLGRADGQVKIRGYRVELGDVEAALTAHPSVDAAIASPAGDRLAAWVTGAVSAEDVRAWAVRRLPDHSVPSAIVVLDAFPLTGNGKVDRARLPAPTFAAAAPFRAPATDRERALCAAFAAALDVPRVGLDDDFLELGGDSLAAMRLIAAAAHAGVRLTPRDVFTHRTAATLLAHTETEKE</sequence>
<dbReference type="InterPro" id="IPR010071">
    <property type="entry name" value="AA_adenyl_dom"/>
</dbReference>
<dbReference type="EMBL" id="MSIF01000001">
    <property type="protein sequence ID" value="OLF14224.1"/>
    <property type="molecule type" value="Genomic_DNA"/>
</dbReference>
<dbReference type="Gene3D" id="3.30.559.10">
    <property type="entry name" value="Chloramphenicol acetyltransferase-like domain"/>
    <property type="match status" value="2"/>
</dbReference>
<dbReference type="Gene3D" id="3.30.300.30">
    <property type="match status" value="2"/>
</dbReference>
<proteinExistence type="predicted"/>
<comment type="cofactor">
    <cofactor evidence="1">
        <name>pantetheine 4'-phosphate</name>
        <dbReference type="ChEBI" id="CHEBI:47942"/>
    </cofactor>
</comment>
<evidence type="ECO:0000259" key="4">
    <source>
        <dbReference type="PROSITE" id="PS50075"/>
    </source>
</evidence>
<dbReference type="PANTHER" id="PTHR45527:SF1">
    <property type="entry name" value="FATTY ACID SYNTHASE"/>
    <property type="match status" value="1"/>
</dbReference>
<dbReference type="SUPFAM" id="SSF47336">
    <property type="entry name" value="ACP-like"/>
    <property type="match status" value="2"/>
</dbReference>
<evidence type="ECO:0000313" key="6">
    <source>
        <dbReference type="Proteomes" id="UP000185696"/>
    </source>
</evidence>
<dbReference type="GO" id="GO:0008610">
    <property type="term" value="P:lipid biosynthetic process"/>
    <property type="evidence" value="ECO:0007669"/>
    <property type="project" value="UniProtKB-ARBA"/>
</dbReference>
<dbReference type="GO" id="GO:0005829">
    <property type="term" value="C:cytosol"/>
    <property type="evidence" value="ECO:0007669"/>
    <property type="project" value="TreeGrafter"/>
</dbReference>
<dbReference type="InterPro" id="IPR020845">
    <property type="entry name" value="AMP-binding_CS"/>
</dbReference>
<dbReference type="InterPro" id="IPR001242">
    <property type="entry name" value="Condensation_dom"/>
</dbReference>
<keyword evidence="2" id="KW-0596">Phosphopantetheine</keyword>
<evidence type="ECO:0000256" key="1">
    <source>
        <dbReference type="ARBA" id="ARBA00001957"/>
    </source>
</evidence>
<dbReference type="PANTHER" id="PTHR45527">
    <property type="entry name" value="NONRIBOSOMAL PEPTIDE SYNTHETASE"/>
    <property type="match status" value="1"/>
</dbReference>
<dbReference type="InterPro" id="IPR006162">
    <property type="entry name" value="Ppantetheine_attach_site"/>
</dbReference>
<gene>
    <name evidence="5" type="ORF">BLA60_03545</name>
</gene>
<comment type="caution">
    <text evidence="5">The sequence shown here is derived from an EMBL/GenBank/DDBJ whole genome shotgun (WGS) entry which is preliminary data.</text>
</comment>
<dbReference type="InterPro" id="IPR000873">
    <property type="entry name" value="AMP-dep_synth/lig_dom"/>
</dbReference>
<protein>
    <recommendedName>
        <fullName evidence="4">Carrier domain-containing protein</fullName>
    </recommendedName>
</protein>
<organism evidence="5 6">
    <name type="scientific">Actinophytocola xinjiangensis</name>
    <dbReference type="NCBI Taxonomy" id="485602"/>
    <lineage>
        <taxon>Bacteria</taxon>
        <taxon>Bacillati</taxon>
        <taxon>Actinomycetota</taxon>
        <taxon>Actinomycetes</taxon>
        <taxon>Pseudonocardiales</taxon>
        <taxon>Pseudonocardiaceae</taxon>
    </lineage>
</organism>
<feature type="domain" description="Carrier" evidence="4">
    <location>
        <begin position="1970"/>
        <end position="2044"/>
    </location>
</feature>
<dbReference type="SMART" id="SM00823">
    <property type="entry name" value="PKS_PP"/>
    <property type="match status" value="2"/>
</dbReference>
<dbReference type="InterPro" id="IPR009081">
    <property type="entry name" value="PP-bd_ACP"/>
</dbReference>
<dbReference type="InterPro" id="IPR036736">
    <property type="entry name" value="ACP-like_sf"/>
</dbReference>
<dbReference type="Pfam" id="PF00668">
    <property type="entry name" value="Condensation"/>
    <property type="match status" value="2"/>
</dbReference>
<dbReference type="Proteomes" id="UP000185696">
    <property type="component" value="Unassembled WGS sequence"/>
</dbReference>
<dbReference type="Gene3D" id="3.40.50.980">
    <property type="match status" value="4"/>
</dbReference>
<dbReference type="SUPFAM" id="SSF56801">
    <property type="entry name" value="Acetyl-CoA synthetase-like"/>
    <property type="match status" value="2"/>
</dbReference>
<dbReference type="NCBIfam" id="TIGR01733">
    <property type="entry name" value="AA-adenyl-dom"/>
    <property type="match status" value="2"/>
</dbReference>